<organism evidence="2 3">
    <name type="scientific">Dyella telluris</name>
    <dbReference type="NCBI Taxonomy" id="2763498"/>
    <lineage>
        <taxon>Bacteria</taxon>
        <taxon>Pseudomonadati</taxon>
        <taxon>Pseudomonadota</taxon>
        <taxon>Gammaproteobacteria</taxon>
        <taxon>Lysobacterales</taxon>
        <taxon>Rhodanobacteraceae</taxon>
        <taxon>Dyella</taxon>
    </lineage>
</organism>
<name>A0A7G8Q4L7_9GAMM</name>
<protein>
    <submittedName>
        <fullName evidence="2">Uncharacterized protein</fullName>
    </submittedName>
</protein>
<feature type="signal peptide" evidence="1">
    <location>
        <begin position="1"/>
        <end position="28"/>
    </location>
</feature>
<keyword evidence="3" id="KW-1185">Reference proteome</keyword>
<dbReference type="KEGG" id="dtl:H8F01_00650"/>
<feature type="chain" id="PRO_5028800981" evidence="1">
    <location>
        <begin position="29"/>
        <end position="77"/>
    </location>
</feature>
<dbReference type="RefSeq" id="WP_187057184.1">
    <property type="nucleotide sequence ID" value="NZ_CP060412.1"/>
</dbReference>
<evidence type="ECO:0000313" key="2">
    <source>
        <dbReference type="EMBL" id="QNK01725.1"/>
    </source>
</evidence>
<evidence type="ECO:0000313" key="3">
    <source>
        <dbReference type="Proteomes" id="UP000515873"/>
    </source>
</evidence>
<dbReference type="Proteomes" id="UP000515873">
    <property type="component" value="Chromosome"/>
</dbReference>
<dbReference type="EMBL" id="CP060412">
    <property type="protein sequence ID" value="QNK01725.1"/>
    <property type="molecule type" value="Genomic_DNA"/>
</dbReference>
<sequence length="77" mass="8564">MNRYLSRALTLVVGYCLFLTACSQSAVADVPYNVNMVEWNVGAPTVWHDTKRGVTCYAHNEGISCIADQWLTPQGQQ</sequence>
<keyword evidence="1" id="KW-0732">Signal</keyword>
<evidence type="ECO:0000256" key="1">
    <source>
        <dbReference type="SAM" id="SignalP"/>
    </source>
</evidence>
<dbReference type="PROSITE" id="PS51257">
    <property type="entry name" value="PROKAR_LIPOPROTEIN"/>
    <property type="match status" value="1"/>
</dbReference>
<gene>
    <name evidence="2" type="ORF">H8F01_00650</name>
</gene>
<dbReference type="AlphaFoldDB" id="A0A7G8Q4L7"/>
<proteinExistence type="predicted"/>
<reference evidence="2 3" key="1">
    <citation type="submission" date="2020-08" db="EMBL/GenBank/DDBJ databases">
        <title>Dyella sp. G9 isolated from forest soil.</title>
        <authorList>
            <person name="Fu J."/>
            <person name="Qiu L."/>
        </authorList>
    </citation>
    <scope>NUCLEOTIDE SEQUENCE [LARGE SCALE GENOMIC DNA]</scope>
    <source>
        <strain evidence="2 3">G9</strain>
    </source>
</reference>
<accession>A0A7G8Q4L7</accession>